<keyword evidence="8 10" id="KW-0472">Membrane</keyword>
<dbReference type="Gene3D" id="1.20.1530.20">
    <property type="match status" value="1"/>
</dbReference>
<sequence>MNEVYVCATLVVVLATGLVTDIIGIYALFGAFVLRVLVPEDEPFAGALVEKVEDLVSGLFLPSFFVSSGLKIDEATMFYLLMFSIHLIQRIKEETDRIRDPQLFQQGLRQRVPLLGRELRAQKPQRGHEFQ</sequence>
<dbReference type="GO" id="GO:0012505">
    <property type="term" value="C:endomembrane system"/>
    <property type="evidence" value="ECO:0007669"/>
    <property type="project" value="TreeGrafter"/>
</dbReference>
<keyword evidence="7" id="KW-0406">Ion transport</keyword>
<keyword evidence="5" id="KW-0630">Potassium</keyword>
<dbReference type="PANTHER" id="PTHR32468:SF144">
    <property type="entry name" value="CATION_H(+) ANTIPORTER 17"/>
    <property type="match status" value="1"/>
</dbReference>
<dbReference type="PANTHER" id="PTHR32468">
    <property type="entry name" value="CATION/H + ANTIPORTER"/>
    <property type="match status" value="1"/>
</dbReference>
<dbReference type="GO" id="GO:0016020">
    <property type="term" value="C:membrane"/>
    <property type="evidence" value="ECO:0007669"/>
    <property type="project" value="UniProtKB-SubCell"/>
</dbReference>
<dbReference type="GO" id="GO:1902600">
    <property type="term" value="P:proton transmembrane transport"/>
    <property type="evidence" value="ECO:0007669"/>
    <property type="project" value="InterPro"/>
</dbReference>
<dbReference type="GO" id="GO:0006813">
    <property type="term" value="P:potassium ion transport"/>
    <property type="evidence" value="ECO:0007669"/>
    <property type="project" value="UniProtKB-KW"/>
</dbReference>
<proteinExistence type="inferred from homology"/>
<name>A0AAW2KZU7_SESRA</name>
<comment type="similarity">
    <text evidence="9">Belongs to the monovalent cation:proton antiporter 2 (CPA2) transporter (TC 2.A.37) family. CHX (TC 2.A.37.4) subfamily.</text>
</comment>
<keyword evidence="2" id="KW-0813">Transport</keyword>
<accession>A0AAW2KZU7</accession>
<evidence type="ECO:0000256" key="1">
    <source>
        <dbReference type="ARBA" id="ARBA00004141"/>
    </source>
</evidence>
<dbReference type="InterPro" id="IPR006153">
    <property type="entry name" value="Cation/H_exchanger_TM"/>
</dbReference>
<protein>
    <submittedName>
        <fullName evidence="12">Cation/H(+) antiporter 18</fullName>
    </submittedName>
</protein>
<evidence type="ECO:0000256" key="4">
    <source>
        <dbReference type="ARBA" id="ARBA00022692"/>
    </source>
</evidence>
<feature type="domain" description="Cation/H+ exchanger transmembrane" evidence="11">
    <location>
        <begin position="2"/>
        <end position="83"/>
    </location>
</feature>
<evidence type="ECO:0000259" key="11">
    <source>
        <dbReference type="Pfam" id="PF00999"/>
    </source>
</evidence>
<evidence type="ECO:0000256" key="9">
    <source>
        <dbReference type="ARBA" id="ARBA00038341"/>
    </source>
</evidence>
<comment type="caution">
    <text evidence="12">The sequence shown here is derived from an EMBL/GenBank/DDBJ whole genome shotgun (WGS) entry which is preliminary data.</text>
</comment>
<dbReference type="GO" id="GO:0006885">
    <property type="term" value="P:regulation of pH"/>
    <property type="evidence" value="ECO:0007669"/>
    <property type="project" value="TreeGrafter"/>
</dbReference>
<organism evidence="12">
    <name type="scientific">Sesamum radiatum</name>
    <name type="common">Black benniseed</name>
    <dbReference type="NCBI Taxonomy" id="300843"/>
    <lineage>
        <taxon>Eukaryota</taxon>
        <taxon>Viridiplantae</taxon>
        <taxon>Streptophyta</taxon>
        <taxon>Embryophyta</taxon>
        <taxon>Tracheophyta</taxon>
        <taxon>Spermatophyta</taxon>
        <taxon>Magnoliopsida</taxon>
        <taxon>eudicotyledons</taxon>
        <taxon>Gunneridae</taxon>
        <taxon>Pentapetalae</taxon>
        <taxon>asterids</taxon>
        <taxon>lamiids</taxon>
        <taxon>Lamiales</taxon>
        <taxon>Pedaliaceae</taxon>
        <taxon>Sesamum</taxon>
    </lineage>
</organism>
<evidence type="ECO:0000256" key="2">
    <source>
        <dbReference type="ARBA" id="ARBA00022448"/>
    </source>
</evidence>
<dbReference type="InterPro" id="IPR038770">
    <property type="entry name" value="Na+/solute_symporter_sf"/>
</dbReference>
<dbReference type="GO" id="GO:0015297">
    <property type="term" value="F:antiporter activity"/>
    <property type="evidence" value="ECO:0007669"/>
    <property type="project" value="InterPro"/>
</dbReference>
<feature type="transmembrane region" description="Helical" evidence="10">
    <location>
        <begin position="7"/>
        <end position="38"/>
    </location>
</feature>
<keyword evidence="4 10" id="KW-0812">Transmembrane</keyword>
<comment type="subcellular location">
    <subcellularLocation>
        <location evidence="1">Membrane</location>
        <topology evidence="1">Multi-pass membrane protein</topology>
    </subcellularLocation>
</comment>
<evidence type="ECO:0000256" key="8">
    <source>
        <dbReference type="ARBA" id="ARBA00023136"/>
    </source>
</evidence>
<keyword evidence="3" id="KW-0633">Potassium transport</keyword>
<dbReference type="InterPro" id="IPR050794">
    <property type="entry name" value="CPA2_transporter"/>
</dbReference>
<evidence type="ECO:0000313" key="12">
    <source>
        <dbReference type="EMBL" id="KAL0312512.1"/>
    </source>
</evidence>
<dbReference type="AlphaFoldDB" id="A0AAW2KZU7"/>
<gene>
    <name evidence="12" type="ORF">Sradi_5650500</name>
</gene>
<evidence type="ECO:0000256" key="7">
    <source>
        <dbReference type="ARBA" id="ARBA00023065"/>
    </source>
</evidence>
<evidence type="ECO:0000256" key="6">
    <source>
        <dbReference type="ARBA" id="ARBA00022989"/>
    </source>
</evidence>
<reference evidence="12" key="1">
    <citation type="submission" date="2020-06" db="EMBL/GenBank/DDBJ databases">
        <authorList>
            <person name="Li T."/>
            <person name="Hu X."/>
            <person name="Zhang T."/>
            <person name="Song X."/>
            <person name="Zhang H."/>
            <person name="Dai N."/>
            <person name="Sheng W."/>
            <person name="Hou X."/>
            <person name="Wei L."/>
        </authorList>
    </citation>
    <scope>NUCLEOTIDE SEQUENCE</scope>
    <source>
        <strain evidence="12">G02</strain>
        <tissue evidence="12">Leaf</tissue>
    </source>
</reference>
<dbReference type="Pfam" id="PF00999">
    <property type="entry name" value="Na_H_Exchanger"/>
    <property type="match status" value="1"/>
</dbReference>
<evidence type="ECO:0000256" key="5">
    <source>
        <dbReference type="ARBA" id="ARBA00022958"/>
    </source>
</evidence>
<evidence type="ECO:0000256" key="3">
    <source>
        <dbReference type="ARBA" id="ARBA00022538"/>
    </source>
</evidence>
<keyword evidence="6 10" id="KW-1133">Transmembrane helix</keyword>
<dbReference type="EMBL" id="JACGWJ010000026">
    <property type="protein sequence ID" value="KAL0312512.1"/>
    <property type="molecule type" value="Genomic_DNA"/>
</dbReference>
<reference evidence="12" key="2">
    <citation type="journal article" date="2024" name="Plant">
        <title>Genomic evolution and insights into agronomic trait innovations of Sesamum species.</title>
        <authorList>
            <person name="Miao H."/>
            <person name="Wang L."/>
            <person name="Qu L."/>
            <person name="Liu H."/>
            <person name="Sun Y."/>
            <person name="Le M."/>
            <person name="Wang Q."/>
            <person name="Wei S."/>
            <person name="Zheng Y."/>
            <person name="Lin W."/>
            <person name="Duan Y."/>
            <person name="Cao H."/>
            <person name="Xiong S."/>
            <person name="Wang X."/>
            <person name="Wei L."/>
            <person name="Li C."/>
            <person name="Ma Q."/>
            <person name="Ju M."/>
            <person name="Zhao R."/>
            <person name="Li G."/>
            <person name="Mu C."/>
            <person name="Tian Q."/>
            <person name="Mei H."/>
            <person name="Zhang T."/>
            <person name="Gao T."/>
            <person name="Zhang H."/>
        </authorList>
    </citation>
    <scope>NUCLEOTIDE SEQUENCE</scope>
    <source>
        <strain evidence="12">G02</strain>
    </source>
</reference>
<evidence type="ECO:0000256" key="10">
    <source>
        <dbReference type="SAM" id="Phobius"/>
    </source>
</evidence>